<dbReference type="EMBL" id="WTVS01000179">
    <property type="protein sequence ID" value="NMG01241.1"/>
    <property type="molecule type" value="Genomic_DNA"/>
</dbReference>
<feature type="transmembrane region" description="Helical" evidence="6">
    <location>
        <begin position="22"/>
        <end position="38"/>
    </location>
</feature>
<organism evidence="8 9">
    <name type="scientific">Aromatoleum toluolicum</name>
    <dbReference type="NCBI Taxonomy" id="90060"/>
    <lineage>
        <taxon>Bacteria</taxon>
        <taxon>Pseudomonadati</taxon>
        <taxon>Pseudomonadota</taxon>
        <taxon>Betaproteobacteria</taxon>
        <taxon>Rhodocyclales</taxon>
        <taxon>Rhodocyclaceae</taxon>
        <taxon>Aromatoleum</taxon>
    </lineage>
</organism>
<dbReference type="Pfam" id="PF03176">
    <property type="entry name" value="MMPL"/>
    <property type="match status" value="1"/>
</dbReference>
<gene>
    <name evidence="8" type="ORF">GPA27_28155</name>
</gene>
<reference evidence="8 9" key="1">
    <citation type="submission" date="2019-12" db="EMBL/GenBank/DDBJ databases">
        <title>Comparative genomics gives insights into the taxonomy of the Azoarcus-Aromatoleum group and reveals separate origins of nif in the plant-associated Azoarcus and non-plant-associated Aromatoleum sub-groups.</title>
        <authorList>
            <person name="Lafos M."/>
            <person name="Maluk M."/>
            <person name="Batista M."/>
            <person name="Junghare M."/>
            <person name="Carmona M."/>
            <person name="Faoro H."/>
            <person name="Cruz L.M."/>
            <person name="Battistoni F."/>
            <person name="De Souza E."/>
            <person name="Pedrosa F."/>
            <person name="Chen W.-M."/>
            <person name="Poole P.S."/>
            <person name="Dixon R.A."/>
            <person name="James E.K."/>
        </authorList>
    </citation>
    <scope>NUCLEOTIDE SEQUENCE [LARGE SCALE GENOMIC DNA]</scope>
    <source>
        <strain evidence="8 9">T</strain>
    </source>
</reference>
<comment type="caution">
    <text evidence="8">The sequence shown here is derived from an EMBL/GenBank/DDBJ whole genome shotgun (WGS) entry which is preliminary data.</text>
</comment>
<dbReference type="PANTHER" id="PTHR33406:SF10">
    <property type="entry name" value="SSD DOMAIN-CONTAINING PROTEIN"/>
    <property type="match status" value="1"/>
</dbReference>
<dbReference type="RefSeq" id="WP_169143726.1">
    <property type="nucleotide sequence ID" value="NZ_WTVS01000179.1"/>
</dbReference>
<keyword evidence="9" id="KW-1185">Reference proteome</keyword>
<keyword evidence="2" id="KW-1003">Cell membrane</keyword>
<name>A0ABX1NQF8_9RHOO</name>
<sequence length="192" mass="20274">AAGSAGIEAATNIVVKEANRTMLFYVYGAVIVLCFITFRNWRAVIVAVVPLVVTSILCEALMVVLGIGVKVGTLPVIALGVGIGVDYALYLLSIQLAQQRAGASLADAHRRSIQFTGKVVALVGVTLAAGVVTWIWSPIKFQADMGILLTFMFVWNMVGALILIPALSHFLLKSPKGAQRVGAMPVLGLAAR</sequence>
<evidence type="ECO:0000313" key="8">
    <source>
        <dbReference type="EMBL" id="NMG01241.1"/>
    </source>
</evidence>
<evidence type="ECO:0000256" key="2">
    <source>
        <dbReference type="ARBA" id="ARBA00022475"/>
    </source>
</evidence>
<dbReference type="SUPFAM" id="SSF82866">
    <property type="entry name" value="Multidrug efflux transporter AcrB transmembrane domain"/>
    <property type="match status" value="1"/>
</dbReference>
<keyword evidence="3 6" id="KW-0812">Transmembrane</keyword>
<keyword evidence="5 6" id="KW-0472">Membrane</keyword>
<feature type="transmembrane region" description="Helical" evidence="6">
    <location>
        <begin position="45"/>
        <end position="68"/>
    </location>
</feature>
<dbReference type="Gene3D" id="1.20.1640.10">
    <property type="entry name" value="Multidrug efflux transporter AcrB transmembrane domain"/>
    <property type="match status" value="1"/>
</dbReference>
<feature type="non-terminal residue" evidence="8">
    <location>
        <position position="1"/>
    </location>
</feature>
<protein>
    <submittedName>
        <fullName evidence="8">MMPL family transporter</fullName>
    </submittedName>
</protein>
<dbReference type="InterPro" id="IPR004869">
    <property type="entry name" value="MMPL_dom"/>
</dbReference>
<feature type="transmembrane region" description="Helical" evidence="6">
    <location>
        <begin position="115"/>
        <end position="136"/>
    </location>
</feature>
<proteinExistence type="predicted"/>
<evidence type="ECO:0000256" key="4">
    <source>
        <dbReference type="ARBA" id="ARBA00022989"/>
    </source>
</evidence>
<dbReference type="Proteomes" id="UP000634522">
    <property type="component" value="Unassembled WGS sequence"/>
</dbReference>
<feature type="transmembrane region" description="Helical" evidence="6">
    <location>
        <begin position="74"/>
        <end position="94"/>
    </location>
</feature>
<evidence type="ECO:0000259" key="7">
    <source>
        <dbReference type="Pfam" id="PF03176"/>
    </source>
</evidence>
<feature type="domain" description="Membrane transport protein MMPL" evidence="7">
    <location>
        <begin position="3"/>
        <end position="171"/>
    </location>
</feature>
<dbReference type="InterPro" id="IPR050545">
    <property type="entry name" value="Mycobact_MmpL"/>
</dbReference>
<dbReference type="PANTHER" id="PTHR33406">
    <property type="entry name" value="MEMBRANE PROTEIN MJ1562-RELATED"/>
    <property type="match status" value="1"/>
</dbReference>
<evidence type="ECO:0000256" key="6">
    <source>
        <dbReference type="SAM" id="Phobius"/>
    </source>
</evidence>
<evidence type="ECO:0000256" key="1">
    <source>
        <dbReference type="ARBA" id="ARBA00004651"/>
    </source>
</evidence>
<evidence type="ECO:0000313" key="9">
    <source>
        <dbReference type="Proteomes" id="UP000634522"/>
    </source>
</evidence>
<accession>A0ABX1NQF8</accession>
<evidence type="ECO:0000256" key="5">
    <source>
        <dbReference type="ARBA" id="ARBA00023136"/>
    </source>
</evidence>
<keyword evidence="4 6" id="KW-1133">Transmembrane helix</keyword>
<feature type="transmembrane region" description="Helical" evidence="6">
    <location>
        <begin position="148"/>
        <end position="172"/>
    </location>
</feature>
<evidence type="ECO:0000256" key="3">
    <source>
        <dbReference type="ARBA" id="ARBA00022692"/>
    </source>
</evidence>
<comment type="subcellular location">
    <subcellularLocation>
        <location evidence="1">Cell membrane</location>
        <topology evidence="1">Multi-pass membrane protein</topology>
    </subcellularLocation>
</comment>